<dbReference type="EMBL" id="QCZH01000018">
    <property type="protein sequence ID" value="PWA07845.1"/>
    <property type="molecule type" value="Genomic_DNA"/>
</dbReference>
<dbReference type="Gene3D" id="3.40.50.1820">
    <property type="entry name" value="alpha/beta hydrolase"/>
    <property type="match status" value="1"/>
</dbReference>
<name>A0A2U1JS63_9FLAO</name>
<dbReference type="InterPro" id="IPR029058">
    <property type="entry name" value="AB_hydrolase_fold"/>
</dbReference>
<dbReference type="OrthoDB" id="9785847at2"/>
<evidence type="ECO:0000259" key="1">
    <source>
        <dbReference type="Pfam" id="PF08386"/>
    </source>
</evidence>
<dbReference type="Proteomes" id="UP000245618">
    <property type="component" value="Unassembled WGS sequence"/>
</dbReference>
<dbReference type="InterPro" id="IPR000073">
    <property type="entry name" value="AB_hydrolase_1"/>
</dbReference>
<dbReference type="GO" id="GO:0016787">
    <property type="term" value="F:hydrolase activity"/>
    <property type="evidence" value="ECO:0007669"/>
    <property type="project" value="UniProtKB-KW"/>
</dbReference>
<dbReference type="Pfam" id="PF12697">
    <property type="entry name" value="Abhydrolase_6"/>
    <property type="match status" value="1"/>
</dbReference>
<protein>
    <submittedName>
        <fullName evidence="3">Alpha/beta hydrolase</fullName>
    </submittedName>
</protein>
<proteinExistence type="predicted"/>
<evidence type="ECO:0000313" key="4">
    <source>
        <dbReference type="Proteomes" id="UP000245618"/>
    </source>
</evidence>
<reference evidence="3 4" key="1">
    <citation type="submission" date="2018-04" db="EMBL/GenBank/DDBJ databases">
        <title>Flavobacterium sp. nov., isolated from glacier ice.</title>
        <authorList>
            <person name="Liu Q."/>
            <person name="Xin Y.-H."/>
        </authorList>
    </citation>
    <scope>NUCLEOTIDE SEQUENCE [LARGE SCALE GENOMIC DNA]</scope>
    <source>
        <strain evidence="3 4">LB2P30</strain>
    </source>
</reference>
<dbReference type="RefSeq" id="WP_116764103.1">
    <property type="nucleotide sequence ID" value="NZ_QCZH01000018.1"/>
</dbReference>
<dbReference type="PANTHER" id="PTHR43689:SF8">
    <property type="entry name" value="ALPHA_BETA-HYDROLASES SUPERFAMILY PROTEIN"/>
    <property type="match status" value="1"/>
</dbReference>
<organism evidence="3 4">
    <name type="scientific">Flavobacterium laiguense</name>
    <dbReference type="NCBI Taxonomy" id="2169409"/>
    <lineage>
        <taxon>Bacteria</taxon>
        <taxon>Pseudomonadati</taxon>
        <taxon>Bacteroidota</taxon>
        <taxon>Flavobacteriia</taxon>
        <taxon>Flavobacteriales</taxon>
        <taxon>Flavobacteriaceae</taxon>
        <taxon>Flavobacterium</taxon>
    </lineage>
</organism>
<dbReference type="InterPro" id="IPR013595">
    <property type="entry name" value="Pept_S33_TAP-like_C"/>
</dbReference>
<feature type="domain" description="Peptidase S33 tripeptidyl aminopeptidase-like C-terminal" evidence="1">
    <location>
        <begin position="224"/>
        <end position="281"/>
    </location>
</feature>
<gene>
    <name evidence="3" type="ORF">DB891_13475</name>
</gene>
<comment type="caution">
    <text evidence="3">The sequence shown here is derived from an EMBL/GenBank/DDBJ whole genome shotgun (WGS) entry which is preliminary data.</text>
</comment>
<evidence type="ECO:0000259" key="2">
    <source>
        <dbReference type="Pfam" id="PF12697"/>
    </source>
</evidence>
<dbReference type="PANTHER" id="PTHR43689">
    <property type="entry name" value="HYDROLASE"/>
    <property type="match status" value="1"/>
</dbReference>
<evidence type="ECO:0000313" key="3">
    <source>
        <dbReference type="EMBL" id="PWA07845.1"/>
    </source>
</evidence>
<feature type="domain" description="AB hydrolase-1" evidence="2">
    <location>
        <begin position="86"/>
        <end position="179"/>
    </location>
</feature>
<dbReference type="AlphaFoldDB" id="A0A2U1JS63"/>
<keyword evidence="4" id="KW-1185">Reference proteome</keyword>
<keyword evidence="3" id="KW-0378">Hydrolase</keyword>
<dbReference type="Pfam" id="PF08386">
    <property type="entry name" value="Abhydrolase_4"/>
    <property type="match status" value="1"/>
</dbReference>
<dbReference type="SUPFAM" id="SSF53474">
    <property type="entry name" value="alpha/beta-Hydrolases"/>
    <property type="match status" value="1"/>
</dbReference>
<sequence length="287" mass="32139">MAIKPSNHTRPLEIPRFIVLSSKVIAFFSTRLVTVYAFKLFTTPIRHKTPKREMEMDQKSIQTLITVPTINKKIVVYQYGVSEKKVLLVHGWSGRGTQLCKIADELLKSGYSTVSFDAPAHGKSPGNSSIMVDFIDSILEIDKLYGPFEIAIGHSLGGMSVLNAIKKGFSVNRAIIIGSGDIVQDIIDDFIKKLELKPEISTQLCLYIENKYGGSMDDYSAYRAASKTEIPTLVIHDENDPEVPVKAGNHIHKYLKNAELMITKELGHRKILADHQVIEKIINFIKK</sequence>
<accession>A0A2U1JS63</accession>